<dbReference type="InterPro" id="IPR005561">
    <property type="entry name" value="ANTAR"/>
</dbReference>
<dbReference type="Pfam" id="PF03861">
    <property type="entry name" value="ANTAR"/>
    <property type="match status" value="1"/>
</dbReference>
<name>A0A917ZS46_9ACTN</name>
<dbReference type="PROSITE" id="PS50921">
    <property type="entry name" value="ANTAR"/>
    <property type="match status" value="1"/>
</dbReference>
<dbReference type="EMBL" id="BMMS01000015">
    <property type="protein sequence ID" value="GGO90928.1"/>
    <property type="molecule type" value="Genomic_DNA"/>
</dbReference>
<dbReference type="InterPro" id="IPR012074">
    <property type="entry name" value="GAF_ANTAR"/>
</dbReference>
<dbReference type="PIRSF" id="PIRSF036625">
    <property type="entry name" value="GAF_ANTAR"/>
    <property type="match status" value="1"/>
</dbReference>
<dbReference type="SUPFAM" id="SSF55781">
    <property type="entry name" value="GAF domain-like"/>
    <property type="match status" value="1"/>
</dbReference>
<dbReference type="GO" id="GO:0016301">
    <property type="term" value="F:kinase activity"/>
    <property type="evidence" value="ECO:0007669"/>
    <property type="project" value="UniProtKB-KW"/>
</dbReference>
<dbReference type="InterPro" id="IPR011006">
    <property type="entry name" value="CheY-like_superfamily"/>
</dbReference>
<keyword evidence="3" id="KW-0805">Transcription regulation</keyword>
<dbReference type="InterPro" id="IPR003018">
    <property type="entry name" value="GAF"/>
</dbReference>
<evidence type="ECO:0000256" key="3">
    <source>
        <dbReference type="ARBA" id="ARBA00023015"/>
    </source>
</evidence>
<dbReference type="SMART" id="SM00065">
    <property type="entry name" value="GAF"/>
    <property type="match status" value="1"/>
</dbReference>
<comment type="caution">
    <text evidence="6">The sequence shown here is derived from an EMBL/GenBank/DDBJ whole genome shotgun (WGS) entry which is preliminary data.</text>
</comment>
<dbReference type="SUPFAM" id="SSF52172">
    <property type="entry name" value="CheY-like"/>
    <property type="match status" value="1"/>
</dbReference>
<evidence type="ECO:0000256" key="1">
    <source>
        <dbReference type="ARBA" id="ARBA00022679"/>
    </source>
</evidence>
<gene>
    <name evidence="6" type="ORF">GCM10012280_37590</name>
</gene>
<sequence>MSLAKTLAGIAQDLHSFESWEETLQGIVEAARLTIDGADGAGIMLLRRKGAVESPAYTGDPVLACDRVQAELGEGPCVEALWDAPVVRIDDMAREERWPNFARCAVELGVQSMLACRLSTQAEVLGSLNLHSRRPKAFDEDADQMTEVFAAHASIALADAHLSTTLRSAVTSRQVIGEATGILMERYGISSRQAFGMLVTASQHMNVKLRIVAEDVVRTRRDPGGAVPGR</sequence>
<protein>
    <recommendedName>
        <fullName evidence="5">ANTAR domain-containing protein</fullName>
    </recommendedName>
</protein>
<keyword evidence="4" id="KW-0804">Transcription</keyword>
<keyword evidence="2" id="KW-0418">Kinase</keyword>
<evidence type="ECO:0000259" key="5">
    <source>
        <dbReference type="PROSITE" id="PS50921"/>
    </source>
</evidence>
<dbReference type="Pfam" id="PF13185">
    <property type="entry name" value="GAF_2"/>
    <property type="match status" value="1"/>
</dbReference>
<proteinExistence type="predicted"/>
<evidence type="ECO:0000313" key="6">
    <source>
        <dbReference type="EMBL" id="GGO90928.1"/>
    </source>
</evidence>
<dbReference type="SMART" id="SM01012">
    <property type="entry name" value="ANTAR"/>
    <property type="match status" value="1"/>
</dbReference>
<keyword evidence="1" id="KW-0808">Transferase</keyword>
<dbReference type="RefSeq" id="WP_189132876.1">
    <property type="nucleotide sequence ID" value="NZ_BMMS01000015.1"/>
</dbReference>
<dbReference type="InterPro" id="IPR036388">
    <property type="entry name" value="WH-like_DNA-bd_sf"/>
</dbReference>
<dbReference type="Proteomes" id="UP000641932">
    <property type="component" value="Unassembled WGS sequence"/>
</dbReference>
<dbReference type="Gene3D" id="3.30.450.40">
    <property type="match status" value="1"/>
</dbReference>
<dbReference type="AlphaFoldDB" id="A0A917ZS46"/>
<keyword evidence="7" id="KW-1185">Reference proteome</keyword>
<organism evidence="6 7">
    <name type="scientific">Wenjunlia tyrosinilytica</name>
    <dbReference type="NCBI Taxonomy" id="1544741"/>
    <lineage>
        <taxon>Bacteria</taxon>
        <taxon>Bacillati</taxon>
        <taxon>Actinomycetota</taxon>
        <taxon>Actinomycetes</taxon>
        <taxon>Kitasatosporales</taxon>
        <taxon>Streptomycetaceae</taxon>
        <taxon>Wenjunlia</taxon>
    </lineage>
</organism>
<dbReference type="GO" id="GO:0003723">
    <property type="term" value="F:RNA binding"/>
    <property type="evidence" value="ECO:0007669"/>
    <property type="project" value="InterPro"/>
</dbReference>
<evidence type="ECO:0000256" key="4">
    <source>
        <dbReference type="ARBA" id="ARBA00023163"/>
    </source>
</evidence>
<feature type="domain" description="ANTAR" evidence="5">
    <location>
        <begin position="156"/>
        <end position="217"/>
    </location>
</feature>
<reference evidence="6" key="2">
    <citation type="submission" date="2020-09" db="EMBL/GenBank/DDBJ databases">
        <authorList>
            <person name="Sun Q."/>
            <person name="Zhou Y."/>
        </authorList>
    </citation>
    <scope>NUCLEOTIDE SEQUENCE</scope>
    <source>
        <strain evidence="6">CGMCC 4.7201</strain>
    </source>
</reference>
<evidence type="ECO:0000313" key="7">
    <source>
        <dbReference type="Proteomes" id="UP000641932"/>
    </source>
</evidence>
<evidence type="ECO:0000256" key="2">
    <source>
        <dbReference type="ARBA" id="ARBA00022777"/>
    </source>
</evidence>
<accession>A0A917ZS46</accession>
<dbReference type="InterPro" id="IPR029016">
    <property type="entry name" value="GAF-like_dom_sf"/>
</dbReference>
<reference evidence="6" key="1">
    <citation type="journal article" date="2014" name="Int. J. Syst. Evol. Microbiol.">
        <title>Complete genome sequence of Corynebacterium casei LMG S-19264T (=DSM 44701T), isolated from a smear-ripened cheese.</title>
        <authorList>
            <consortium name="US DOE Joint Genome Institute (JGI-PGF)"/>
            <person name="Walter F."/>
            <person name="Albersmeier A."/>
            <person name="Kalinowski J."/>
            <person name="Ruckert C."/>
        </authorList>
    </citation>
    <scope>NUCLEOTIDE SEQUENCE</scope>
    <source>
        <strain evidence="6">CGMCC 4.7201</strain>
    </source>
</reference>
<dbReference type="Gene3D" id="1.10.10.10">
    <property type="entry name" value="Winged helix-like DNA-binding domain superfamily/Winged helix DNA-binding domain"/>
    <property type="match status" value="1"/>
</dbReference>